<evidence type="ECO:0000313" key="2">
    <source>
        <dbReference type="EMBL" id="CCI48840.1"/>
    </source>
</evidence>
<sequence>MPNVEIEFGFQNSNDLTQTEHLLRLITNFKSKEAKKEPAVDAMEDHMQRDCQKRWKWP</sequence>
<gene>
    <name evidence="2" type="ORF">BN9_100390</name>
</gene>
<organism evidence="2 3">
    <name type="scientific">Albugo candida</name>
    <dbReference type="NCBI Taxonomy" id="65357"/>
    <lineage>
        <taxon>Eukaryota</taxon>
        <taxon>Sar</taxon>
        <taxon>Stramenopiles</taxon>
        <taxon>Oomycota</taxon>
        <taxon>Peronosporomycetes</taxon>
        <taxon>Albuginales</taxon>
        <taxon>Albuginaceae</taxon>
        <taxon>Albugo</taxon>
    </lineage>
</organism>
<feature type="region of interest" description="Disordered" evidence="1">
    <location>
        <begin position="34"/>
        <end position="58"/>
    </location>
</feature>
<keyword evidence="3" id="KW-1185">Reference proteome</keyword>
<dbReference type="EMBL" id="CAIX01000250">
    <property type="protein sequence ID" value="CCI48840.1"/>
    <property type="molecule type" value="Genomic_DNA"/>
</dbReference>
<name>A0A024GQ26_9STRA</name>
<evidence type="ECO:0000313" key="3">
    <source>
        <dbReference type="Proteomes" id="UP000053237"/>
    </source>
</evidence>
<proteinExistence type="predicted"/>
<dbReference type="Proteomes" id="UP000053237">
    <property type="component" value="Unassembled WGS sequence"/>
</dbReference>
<dbReference type="AlphaFoldDB" id="A0A024GQ26"/>
<protein>
    <submittedName>
        <fullName evidence="2">Uncharacterized protein</fullName>
    </submittedName>
</protein>
<dbReference type="InParanoid" id="A0A024GQ26"/>
<accession>A0A024GQ26</accession>
<evidence type="ECO:0000256" key="1">
    <source>
        <dbReference type="SAM" id="MobiDB-lite"/>
    </source>
</evidence>
<comment type="caution">
    <text evidence="2">The sequence shown here is derived from an EMBL/GenBank/DDBJ whole genome shotgun (WGS) entry which is preliminary data.</text>
</comment>
<reference evidence="2 3" key="1">
    <citation type="submission" date="2012-05" db="EMBL/GenBank/DDBJ databases">
        <title>Recombination and specialization in a pathogen metapopulation.</title>
        <authorList>
            <person name="Gardiner A."/>
            <person name="Kemen E."/>
            <person name="Schultz-Larsen T."/>
            <person name="MacLean D."/>
            <person name="Van Oosterhout C."/>
            <person name="Jones J.D.G."/>
        </authorList>
    </citation>
    <scope>NUCLEOTIDE SEQUENCE [LARGE SCALE GENOMIC DNA]</scope>
    <source>
        <strain evidence="2 3">Ac Nc2</strain>
    </source>
</reference>